<dbReference type="CDD" id="cd20534">
    <property type="entry name" value="CYCLIN_CCNM_CCNQ_rpt1"/>
    <property type="match status" value="1"/>
</dbReference>
<protein>
    <recommendedName>
        <fullName evidence="1">Cyclin N-terminal domain-containing protein</fullName>
    </recommendedName>
</protein>
<dbReference type="InterPro" id="IPR048055">
    <property type="entry name" value="Cyclin-Q_first_cyclin_box"/>
</dbReference>
<dbReference type="GO" id="GO:0006357">
    <property type="term" value="P:regulation of transcription by RNA polymerase II"/>
    <property type="evidence" value="ECO:0007669"/>
    <property type="project" value="InterPro"/>
</dbReference>
<dbReference type="PANTHER" id="PTHR10026">
    <property type="entry name" value="CYCLIN"/>
    <property type="match status" value="1"/>
</dbReference>
<dbReference type="InterPro" id="IPR043198">
    <property type="entry name" value="Cyclin/Ssn8"/>
</dbReference>
<dbReference type="Proteomes" id="UP000650833">
    <property type="component" value="Unassembled WGS sequence"/>
</dbReference>
<organism evidence="2 3">
    <name type="scientific">Mucor plumbeus</name>
    <dbReference type="NCBI Taxonomy" id="97098"/>
    <lineage>
        <taxon>Eukaryota</taxon>
        <taxon>Fungi</taxon>
        <taxon>Fungi incertae sedis</taxon>
        <taxon>Mucoromycota</taxon>
        <taxon>Mucoromycotina</taxon>
        <taxon>Mucoromycetes</taxon>
        <taxon>Mucorales</taxon>
        <taxon>Mucorineae</taxon>
        <taxon>Mucoraceae</taxon>
        <taxon>Mucor</taxon>
    </lineage>
</organism>
<gene>
    <name evidence="2" type="ORF">INT46_011738</name>
</gene>
<evidence type="ECO:0000313" key="3">
    <source>
        <dbReference type="Proteomes" id="UP000650833"/>
    </source>
</evidence>
<dbReference type="CDD" id="cd20546">
    <property type="entry name" value="CYCLIN_SpCG1C_ScCTK2-like_rpt2"/>
    <property type="match status" value="1"/>
</dbReference>
<dbReference type="SUPFAM" id="SSF47954">
    <property type="entry name" value="Cyclin-like"/>
    <property type="match status" value="2"/>
</dbReference>
<keyword evidence="3" id="KW-1185">Reference proteome</keyword>
<name>A0A8H7RT89_9FUNG</name>
<dbReference type="OrthoDB" id="25002at2759"/>
<comment type="caution">
    <text evidence="2">The sequence shown here is derived from an EMBL/GenBank/DDBJ whole genome shotgun (WGS) entry which is preliminary data.</text>
</comment>
<dbReference type="InterPro" id="IPR036915">
    <property type="entry name" value="Cyclin-like_sf"/>
</dbReference>
<dbReference type="EMBL" id="JAEPRC010000009">
    <property type="protein sequence ID" value="KAG2215368.1"/>
    <property type="molecule type" value="Genomic_DNA"/>
</dbReference>
<dbReference type="AlphaFoldDB" id="A0A8H7RT89"/>
<evidence type="ECO:0000313" key="2">
    <source>
        <dbReference type="EMBL" id="KAG2215368.1"/>
    </source>
</evidence>
<dbReference type="Gene3D" id="1.10.472.10">
    <property type="entry name" value="Cyclin-like"/>
    <property type="match status" value="2"/>
</dbReference>
<dbReference type="GO" id="GO:0016538">
    <property type="term" value="F:cyclin-dependent protein serine/threonine kinase regulator activity"/>
    <property type="evidence" value="ECO:0007669"/>
    <property type="project" value="InterPro"/>
</dbReference>
<feature type="domain" description="Cyclin N-terminal" evidence="1">
    <location>
        <begin position="29"/>
        <end position="150"/>
    </location>
</feature>
<dbReference type="Pfam" id="PF00134">
    <property type="entry name" value="Cyclin_N"/>
    <property type="match status" value="1"/>
</dbReference>
<proteinExistence type="predicted"/>
<evidence type="ECO:0000259" key="1">
    <source>
        <dbReference type="Pfam" id="PF00134"/>
    </source>
</evidence>
<reference evidence="2" key="1">
    <citation type="submission" date="2020-12" db="EMBL/GenBank/DDBJ databases">
        <title>Metabolic potential, ecology and presence of endohyphal bacteria is reflected in genomic diversity of Mucoromycotina.</title>
        <authorList>
            <person name="Muszewska A."/>
            <person name="Okrasinska A."/>
            <person name="Steczkiewicz K."/>
            <person name="Drgas O."/>
            <person name="Orlowska M."/>
            <person name="Perlinska-Lenart U."/>
            <person name="Aleksandrzak-Piekarczyk T."/>
            <person name="Szatraj K."/>
            <person name="Zielenkiewicz U."/>
            <person name="Pilsyk S."/>
            <person name="Malc E."/>
            <person name="Mieczkowski P."/>
            <person name="Kruszewska J.S."/>
            <person name="Biernat P."/>
            <person name="Pawlowska J."/>
        </authorList>
    </citation>
    <scope>NUCLEOTIDE SEQUENCE</scope>
    <source>
        <strain evidence="2">CBS 226.32</strain>
    </source>
</reference>
<dbReference type="InterPro" id="IPR006671">
    <property type="entry name" value="Cyclin_N"/>
</dbReference>
<sequence>MSETEHLKETDMVRQPIKSAPLIPNIAPIQFLRQSSSMLDIPIRTTATAVLYYHRFNDFMNSKEKVINVDGSLSEEDVLYQNEELLTTTCLQLACKATEVPRKVRDLVNVGYRYYHPKGTTLDVDENYFKMRSSLVTSELLLVRALGFDLEVELPFAYCLNVLRGLVSIRYFMTDEAKKTTKRHHHSYTAQKEIWKKMENDMEPEMSAIARLAWMYVWDSLCSPKIALTHSIPGIGLGCLYLALRTSEVEMSMSMSEYVDMWGASENISVQAVRDVVTDLLDFYDHFPNITTPTITTTTTTI</sequence>
<accession>A0A8H7RT89</accession>